<proteinExistence type="predicted"/>
<dbReference type="EMBL" id="JACGLT010000007">
    <property type="protein sequence ID" value="MBA6153114.1"/>
    <property type="molecule type" value="Genomic_DNA"/>
</dbReference>
<reference evidence="2 3" key="1">
    <citation type="submission" date="2020-07" db="EMBL/GenBank/DDBJ databases">
        <title>Bacterium isolated from marine sediment.</title>
        <authorList>
            <person name="Shang D."/>
        </authorList>
    </citation>
    <scope>NUCLEOTIDE SEQUENCE [LARGE SCALE GENOMIC DNA]</scope>
    <source>
        <strain evidence="2 3">F6074</strain>
    </source>
</reference>
<sequence>MSKIILNLTFALITFLGFAQSTLIVAGGQPDNDIVTILKANNIQHHYYQNISKAIKKAKRGQGLFLISNDGELQKQIDLKIFKKAKSKNLHIYIEGGLGLPGLSSAGELNILKERGVVLTNTIPGLSSMDILGINNKEIVLYEDDIKLFKSPLVVLGKVAGSERAEYGIEDIETYPLLFHMEKNFLVSATRLSNVIKGRFGPTENWKHLFGYIISWLRSSPTILDSWPTSVHPNHNANSQIDKDAITKSVTKGSEWFFNTKLLVHPNWESEYYQKTDKNGKNVVHPAVAKHKPIGNGLNGILEGHASRINPDGSQPYRWWIRADCQAETAFALSSSALLKDNEKYTATAKNLLTYLFKNSNLRQGERNDPDSPSFGLIGWSTTDPDAYYGDDNARALLAVIGASTNLNISDWNEQLVEGILANFRTAGTNGFRGPWFRDAGMQKTTWQKLGQRNIVNIHPHYESWLWALYLWLYDKTEYAPLLEKSKAAIAITMEAFPDWKWTNGIQQEYTRMILPLAWLVRVDDTPKHREWLNMVIQKLTKDLDPSGAIPERFGKSGFGRYEKIQSNAEYGTKEAPLISSTEDKVSDMLYTMNFALFSLNEAYQATGNNHYEALTKSIADFLVKIQIASTDQPDLDGAWFRAFDYGKWEYWASNADSDWGPWGTLTGWTQSWIINGLIHHHTNTNLWDSSKKHYQNSEFKNITSSKINTMLTQ</sequence>
<name>A0A7W2M5L2_9FLAO</name>
<dbReference type="SUPFAM" id="SSF48208">
    <property type="entry name" value="Six-hairpin glycosidases"/>
    <property type="match status" value="1"/>
</dbReference>
<keyword evidence="1" id="KW-0732">Signal</keyword>
<dbReference type="AlphaFoldDB" id="A0A7W2M5L2"/>
<evidence type="ECO:0000313" key="3">
    <source>
        <dbReference type="Proteomes" id="UP000541857"/>
    </source>
</evidence>
<comment type="caution">
    <text evidence="2">The sequence shown here is derived from an EMBL/GenBank/DDBJ whole genome shotgun (WGS) entry which is preliminary data.</text>
</comment>
<accession>A0A7W2M5L2</accession>
<keyword evidence="3" id="KW-1185">Reference proteome</keyword>
<dbReference type="RefSeq" id="WP_182205422.1">
    <property type="nucleotide sequence ID" value="NZ_JACGLT010000007.1"/>
</dbReference>
<evidence type="ECO:0008006" key="4">
    <source>
        <dbReference type="Google" id="ProtNLM"/>
    </source>
</evidence>
<dbReference type="GO" id="GO:0005975">
    <property type="term" value="P:carbohydrate metabolic process"/>
    <property type="evidence" value="ECO:0007669"/>
    <property type="project" value="InterPro"/>
</dbReference>
<protein>
    <recommendedName>
        <fullName evidence="4">Alpha-L-rhamnosidase six-hairpin glycosidase domain-containing protein</fullName>
    </recommendedName>
</protein>
<evidence type="ECO:0000256" key="1">
    <source>
        <dbReference type="SAM" id="SignalP"/>
    </source>
</evidence>
<dbReference type="Proteomes" id="UP000541857">
    <property type="component" value="Unassembled WGS sequence"/>
</dbReference>
<evidence type="ECO:0000313" key="2">
    <source>
        <dbReference type="EMBL" id="MBA6153114.1"/>
    </source>
</evidence>
<feature type="chain" id="PRO_5031262769" description="Alpha-L-rhamnosidase six-hairpin glycosidase domain-containing protein" evidence="1">
    <location>
        <begin position="20"/>
        <end position="714"/>
    </location>
</feature>
<feature type="signal peptide" evidence="1">
    <location>
        <begin position="1"/>
        <end position="19"/>
    </location>
</feature>
<organism evidence="2 3">
    <name type="scientific">Gelidibacter maritimus</name>
    <dbReference type="NCBI Taxonomy" id="2761487"/>
    <lineage>
        <taxon>Bacteria</taxon>
        <taxon>Pseudomonadati</taxon>
        <taxon>Bacteroidota</taxon>
        <taxon>Flavobacteriia</taxon>
        <taxon>Flavobacteriales</taxon>
        <taxon>Flavobacteriaceae</taxon>
        <taxon>Gelidibacter</taxon>
    </lineage>
</organism>
<gene>
    <name evidence="2" type="ORF">H3Z82_10285</name>
</gene>
<dbReference type="InterPro" id="IPR008928">
    <property type="entry name" value="6-hairpin_glycosidase_sf"/>
</dbReference>